<keyword evidence="4 9" id="KW-0028">Amino-acid biosynthesis</keyword>
<dbReference type="InterPro" id="IPR013785">
    <property type="entry name" value="Aldolase_TIM"/>
</dbReference>
<keyword evidence="7 9" id="KW-0057">Aromatic amino acid biosynthesis</keyword>
<evidence type="ECO:0000256" key="4">
    <source>
        <dbReference type="ARBA" id="ARBA00022605"/>
    </source>
</evidence>
<keyword evidence="12" id="KW-1185">Reference proteome</keyword>
<feature type="domain" description="Indole-3-glycerol phosphate synthase" evidence="10">
    <location>
        <begin position="5"/>
        <end position="250"/>
    </location>
</feature>
<evidence type="ECO:0000256" key="3">
    <source>
        <dbReference type="ARBA" id="ARBA00008737"/>
    </source>
</evidence>
<dbReference type="InterPro" id="IPR011060">
    <property type="entry name" value="RibuloseP-bd_barrel"/>
</dbReference>
<dbReference type="InterPro" id="IPR013798">
    <property type="entry name" value="Indole-3-glycerol_P_synth_dom"/>
</dbReference>
<organism evidence="11 12">
    <name type="scientific">Brevibacterium ravenspurgense</name>
    <dbReference type="NCBI Taxonomy" id="479117"/>
    <lineage>
        <taxon>Bacteria</taxon>
        <taxon>Bacillati</taxon>
        <taxon>Actinomycetota</taxon>
        <taxon>Actinomycetes</taxon>
        <taxon>Micrococcales</taxon>
        <taxon>Brevibacteriaceae</taxon>
        <taxon>Brevibacterium</taxon>
    </lineage>
</organism>
<evidence type="ECO:0000313" key="11">
    <source>
        <dbReference type="EMBL" id="KXZ58114.1"/>
    </source>
</evidence>
<evidence type="ECO:0000313" key="12">
    <source>
        <dbReference type="Proteomes" id="UP000243589"/>
    </source>
</evidence>
<dbReference type="InterPro" id="IPR001468">
    <property type="entry name" value="Indole-3-GlycerolPSynthase_CS"/>
</dbReference>
<keyword evidence="5 9" id="KW-0210">Decarboxylase</keyword>
<evidence type="ECO:0000256" key="7">
    <source>
        <dbReference type="ARBA" id="ARBA00023141"/>
    </source>
</evidence>
<dbReference type="HAMAP" id="MF_00134_B">
    <property type="entry name" value="IGPS_B"/>
    <property type="match status" value="1"/>
</dbReference>
<dbReference type="RefSeq" id="WP_062021189.1">
    <property type="nucleotide sequence ID" value="NZ_LQQC01000010.1"/>
</dbReference>
<dbReference type="PATRIC" id="fig|479117.4.peg.1147"/>
<reference evidence="11 12" key="1">
    <citation type="submission" date="2016-01" db="EMBL/GenBank/DDBJ databases">
        <title>Use of Whole Genome Sequencing to ascertain that Brevibacterium massiliense (Roux, Raoult 2009) is a later heterotypic synonym of Brevibacterium ravenspurgense (Mages 2008).</title>
        <authorList>
            <person name="Bernier A.-M."/>
            <person name="Burdz T."/>
            <person name="Huynh C."/>
            <person name="Pachecho A.L."/>
            <person name="Wiebe D."/>
            <person name="Bonner C."/>
            <person name="Bernard K."/>
        </authorList>
    </citation>
    <scope>NUCLEOTIDE SEQUENCE [LARGE SCALE GENOMIC DNA]</scope>
    <source>
        <strain evidence="11 12">CCUG56047</strain>
    </source>
</reference>
<dbReference type="EMBL" id="LQQC01000010">
    <property type="protein sequence ID" value="KXZ58114.1"/>
    <property type="molecule type" value="Genomic_DNA"/>
</dbReference>
<dbReference type="NCBIfam" id="NF001369">
    <property type="entry name" value="PRK00278.1-1"/>
    <property type="match status" value="1"/>
</dbReference>
<dbReference type="Gene3D" id="3.20.20.70">
    <property type="entry name" value="Aldolase class I"/>
    <property type="match status" value="1"/>
</dbReference>
<dbReference type="SUPFAM" id="SSF51366">
    <property type="entry name" value="Ribulose-phoshate binding barrel"/>
    <property type="match status" value="1"/>
</dbReference>
<dbReference type="CDD" id="cd00331">
    <property type="entry name" value="IGPS"/>
    <property type="match status" value="1"/>
</dbReference>
<dbReference type="Proteomes" id="UP000243589">
    <property type="component" value="Unassembled WGS sequence"/>
</dbReference>
<dbReference type="UniPathway" id="UPA00035">
    <property type="reaction ID" value="UER00043"/>
</dbReference>
<protein>
    <recommendedName>
        <fullName evidence="9">Indole-3-glycerol phosphate synthase</fullName>
        <shortName evidence="9">IGPS</shortName>
        <ecNumber evidence="9">4.1.1.48</ecNumber>
    </recommendedName>
</protein>
<dbReference type="GO" id="GO:0004425">
    <property type="term" value="F:indole-3-glycerol-phosphate synthase activity"/>
    <property type="evidence" value="ECO:0007669"/>
    <property type="project" value="UniProtKB-UniRule"/>
</dbReference>
<evidence type="ECO:0000256" key="5">
    <source>
        <dbReference type="ARBA" id="ARBA00022793"/>
    </source>
</evidence>
<keyword evidence="6 9" id="KW-0822">Tryptophan biosynthesis</keyword>
<dbReference type="Pfam" id="PF00218">
    <property type="entry name" value="IGPS"/>
    <property type="match status" value="1"/>
</dbReference>
<comment type="caution">
    <text evidence="11">The sequence shown here is derived from an EMBL/GenBank/DDBJ whole genome shotgun (WGS) entry which is preliminary data.</text>
</comment>
<evidence type="ECO:0000256" key="6">
    <source>
        <dbReference type="ARBA" id="ARBA00022822"/>
    </source>
</evidence>
<name>A0A150H7X4_9MICO</name>
<dbReference type="FunFam" id="3.20.20.70:FF:000024">
    <property type="entry name" value="Indole-3-glycerol phosphate synthase"/>
    <property type="match status" value="1"/>
</dbReference>
<accession>A0A150H7X4</accession>
<comment type="pathway">
    <text evidence="2 9">Amino-acid biosynthesis; L-tryptophan biosynthesis; L-tryptophan from chorismate: step 4/5.</text>
</comment>
<dbReference type="InterPro" id="IPR045186">
    <property type="entry name" value="Indole-3-glycerol_P_synth"/>
</dbReference>
<dbReference type="EC" id="4.1.1.48" evidence="9"/>
<comment type="catalytic activity">
    <reaction evidence="1 9">
        <text>1-(2-carboxyphenylamino)-1-deoxy-D-ribulose 5-phosphate + H(+) = (1S,2R)-1-C-(indol-3-yl)glycerol 3-phosphate + CO2 + H2O</text>
        <dbReference type="Rhea" id="RHEA:23476"/>
        <dbReference type="ChEBI" id="CHEBI:15377"/>
        <dbReference type="ChEBI" id="CHEBI:15378"/>
        <dbReference type="ChEBI" id="CHEBI:16526"/>
        <dbReference type="ChEBI" id="CHEBI:58613"/>
        <dbReference type="ChEBI" id="CHEBI:58866"/>
        <dbReference type="EC" id="4.1.1.48"/>
    </reaction>
</comment>
<evidence type="ECO:0000259" key="10">
    <source>
        <dbReference type="Pfam" id="PF00218"/>
    </source>
</evidence>
<proteinExistence type="inferred from homology"/>
<comment type="similarity">
    <text evidence="3 9">Belongs to the TrpC family.</text>
</comment>
<dbReference type="GO" id="GO:0004640">
    <property type="term" value="F:phosphoribosylanthranilate isomerase activity"/>
    <property type="evidence" value="ECO:0007669"/>
    <property type="project" value="TreeGrafter"/>
</dbReference>
<dbReference type="PANTHER" id="PTHR22854:SF2">
    <property type="entry name" value="INDOLE-3-GLYCEROL-PHOSPHATE SYNTHASE"/>
    <property type="match status" value="1"/>
</dbReference>
<dbReference type="AlphaFoldDB" id="A0A150H7X4"/>
<dbReference type="PROSITE" id="PS00614">
    <property type="entry name" value="IGPS"/>
    <property type="match status" value="1"/>
</dbReference>
<sequence length="260" mass="27764">MTVLGEIIDGVREDLEQRRARVDLEQMKERAVAAAPARSFTPEQFGLICEVKRSSPSKGALADIADPAELAAAYEAGGAAAISVLTEERRFGGSLEDFAAVRARVDVPLLRKDFTVDEYQVYEARAYGADIILLIVAALDDEQMRSLYELAHELGMAVLVEAHTSEEITRAAKLGAKILGVNTRNLKDLSVDPARFAPLAAEATGHTHLVAESGVATSAEVELYAAAGADLVLVGEALVKHGDPQTAVAEFTRAGRAQRP</sequence>
<evidence type="ECO:0000256" key="8">
    <source>
        <dbReference type="ARBA" id="ARBA00023239"/>
    </source>
</evidence>
<evidence type="ECO:0000256" key="9">
    <source>
        <dbReference type="HAMAP-Rule" id="MF_00134"/>
    </source>
</evidence>
<evidence type="ECO:0000256" key="2">
    <source>
        <dbReference type="ARBA" id="ARBA00004696"/>
    </source>
</evidence>
<dbReference type="NCBIfam" id="NF001377">
    <property type="entry name" value="PRK00278.2-4"/>
    <property type="match status" value="1"/>
</dbReference>
<gene>
    <name evidence="9 11" type="primary">trpC</name>
    <name evidence="11" type="ORF">Bravens_01150</name>
</gene>
<dbReference type="PANTHER" id="PTHR22854">
    <property type="entry name" value="TRYPTOPHAN BIOSYNTHESIS PROTEIN"/>
    <property type="match status" value="1"/>
</dbReference>
<dbReference type="GO" id="GO:0000162">
    <property type="term" value="P:L-tryptophan biosynthetic process"/>
    <property type="evidence" value="ECO:0007669"/>
    <property type="project" value="UniProtKB-UniRule"/>
</dbReference>
<keyword evidence="8 9" id="KW-0456">Lyase</keyword>
<evidence type="ECO:0000256" key="1">
    <source>
        <dbReference type="ARBA" id="ARBA00001633"/>
    </source>
</evidence>